<dbReference type="PANTHER" id="PTHR30222">
    <property type="entry name" value="SPERMIDINE/PUTRESCINE-BINDING PERIPLASMIC PROTEIN"/>
    <property type="match status" value="1"/>
</dbReference>
<proteinExistence type="predicted"/>
<dbReference type="Pfam" id="PF13416">
    <property type="entry name" value="SBP_bac_8"/>
    <property type="match status" value="1"/>
</dbReference>
<dbReference type="GO" id="GO:0015846">
    <property type="term" value="P:polyamine transport"/>
    <property type="evidence" value="ECO:0007669"/>
    <property type="project" value="InterPro"/>
</dbReference>
<dbReference type="KEGG" id="naz:Aazo_3929"/>
<name>D7E4W4_NOSA0</name>
<dbReference type="InterPro" id="IPR001188">
    <property type="entry name" value="Sperm_putr-bd"/>
</dbReference>
<dbReference type="eggNOG" id="COG0687">
    <property type="taxonomic scope" value="Bacteria"/>
</dbReference>
<evidence type="ECO:0000256" key="4">
    <source>
        <dbReference type="ARBA" id="ARBA00022764"/>
    </source>
</evidence>
<dbReference type="STRING" id="551115.Aazo_3929"/>
<keyword evidence="3 6" id="KW-0732">Signal</keyword>
<evidence type="ECO:0000256" key="3">
    <source>
        <dbReference type="ARBA" id="ARBA00022729"/>
    </source>
</evidence>
<dbReference type="SUPFAM" id="SSF53850">
    <property type="entry name" value="Periplasmic binding protein-like II"/>
    <property type="match status" value="1"/>
</dbReference>
<dbReference type="PIRSF" id="PIRSF019574">
    <property type="entry name" value="Periplasmic_polyamine_BP"/>
    <property type="match status" value="1"/>
</dbReference>
<evidence type="ECO:0000256" key="1">
    <source>
        <dbReference type="ARBA" id="ARBA00004418"/>
    </source>
</evidence>
<evidence type="ECO:0000256" key="2">
    <source>
        <dbReference type="ARBA" id="ARBA00022448"/>
    </source>
</evidence>
<feature type="binding site" evidence="5">
    <location>
        <position position="101"/>
    </location>
    <ligand>
        <name>spermidine</name>
        <dbReference type="ChEBI" id="CHEBI:57834"/>
    </ligand>
</feature>
<keyword evidence="2" id="KW-0813">Transport</keyword>
<accession>D7E4W4</accession>
<reference evidence="7 8" key="1">
    <citation type="journal article" date="2010" name="PLoS ONE">
        <title>Genome erosion in a nitrogen-fixing vertically transmitted endosymbiotic multicellular cyanobacterium.</title>
        <authorList>
            <person name="Ran L."/>
            <person name="Larsson J."/>
            <person name="Vigil-Stenman T."/>
            <person name="Nylander J.A."/>
            <person name="Ininbergs K."/>
            <person name="Zheng W.W."/>
            <person name="Lapidus A."/>
            <person name="Lowry S."/>
            <person name="Haselkorn R."/>
            <person name="Bergman B."/>
        </authorList>
    </citation>
    <scope>NUCLEOTIDE SEQUENCE [LARGE SCALE GENOMIC DNA]</scope>
    <source>
        <strain evidence="7 8">0708</strain>
    </source>
</reference>
<evidence type="ECO:0000313" key="7">
    <source>
        <dbReference type="EMBL" id="ADI65430.1"/>
    </source>
</evidence>
<dbReference type="EMBL" id="CP002059">
    <property type="protein sequence ID" value="ADI65430.1"/>
    <property type="molecule type" value="Genomic_DNA"/>
</dbReference>
<feature type="binding site" evidence="5">
    <location>
        <begin position="185"/>
        <end position="188"/>
    </location>
    <ligand>
        <name>spermidine</name>
        <dbReference type="ChEBI" id="CHEBI:57834"/>
    </ligand>
</feature>
<gene>
    <name evidence="7" type="ordered locus">Aazo_3929</name>
</gene>
<sequence length="363" mass="41398">MTQMTNRRLFLKRMVALSSLSLSSCGWRLANVSTNYTNSGESDSLSIYTWSQYTDPELLSTFTTQTGIKVLADTYDSNDMMLAKLQAGGIATYSIIYPSDYMVEKMVEKNLLIEINHQRLIGLENLFPQFHNPRYDPNNHYSIPFNWGTTGLLYNSEKLTTPPEDWEYLWRNQDKLYKRMTLLNDVREVMGATLKMLGYSYNSQNEMEIKQAYEKLLSLKPALAAFDTDAWQNQILAGDLLLAMCYSADGIKISKENAKLKYVIPRSGSSLWTDTIVIPKTANNLPGAYSWINLLLKPDVAAAISKRLNIATPNRAGFEQLPNQIQNNTNLFPPQGILDKCERVTPIGKFEEVYERYWTQLLA</sequence>
<evidence type="ECO:0000256" key="5">
    <source>
        <dbReference type="PIRSR" id="PIRSR019574-1"/>
    </source>
</evidence>
<evidence type="ECO:0000313" key="8">
    <source>
        <dbReference type="Proteomes" id="UP000001511"/>
    </source>
</evidence>
<dbReference type="Gene3D" id="3.40.190.10">
    <property type="entry name" value="Periplasmic binding protein-like II"/>
    <property type="match status" value="2"/>
</dbReference>
<dbReference type="Proteomes" id="UP000001511">
    <property type="component" value="Chromosome"/>
</dbReference>
<comment type="subcellular location">
    <subcellularLocation>
        <location evidence="1">Periplasm</location>
    </subcellularLocation>
</comment>
<dbReference type="PANTHER" id="PTHR30222:SF17">
    <property type="entry name" value="SPERMIDINE_PUTRESCINE-BINDING PERIPLASMIC PROTEIN"/>
    <property type="match status" value="1"/>
</dbReference>
<dbReference type="HOGENOM" id="CLU_026974_1_3_3"/>
<organism evidence="7 8">
    <name type="scientific">Nostoc azollae (strain 0708)</name>
    <name type="common">Anabaena azollae (strain 0708)</name>
    <dbReference type="NCBI Taxonomy" id="551115"/>
    <lineage>
        <taxon>Bacteria</taxon>
        <taxon>Bacillati</taxon>
        <taxon>Cyanobacteriota</taxon>
        <taxon>Cyanophyceae</taxon>
        <taxon>Nostocales</taxon>
        <taxon>Nostocaceae</taxon>
        <taxon>Trichormus</taxon>
    </lineage>
</organism>
<dbReference type="InterPro" id="IPR006059">
    <property type="entry name" value="SBP"/>
</dbReference>
<dbReference type="PRINTS" id="PR00909">
    <property type="entry name" value="SPERMDNBNDNG"/>
</dbReference>
<dbReference type="CDD" id="cd13590">
    <property type="entry name" value="PBP2_PotD_PotF_like"/>
    <property type="match status" value="1"/>
</dbReference>
<dbReference type="GO" id="GO:0019808">
    <property type="term" value="F:polyamine binding"/>
    <property type="evidence" value="ECO:0007669"/>
    <property type="project" value="InterPro"/>
</dbReference>
<dbReference type="PROSITE" id="PS51257">
    <property type="entry name" value="PROKAR_LIPOPROTEIN"/>
    <property type="match status" value="1"/>
</dbReference>
<evidence type="ECO:0000256" key="6">
    <source>
        <dbReference type="SAM" id="SignalP"/>
    </source>
</evidence>
<dbReference type="GO" id="GO:0042597">
    <property type="term" value="C:periplasmic space"/>
    <property type="evidence" value="ECO:0007669"/>
    <property type="project" value="UniProtKB-SubCell"/>
</dbReference>
<keyword evidence="8" id="KW-1185">Reference proteome</keyword>
<keyword evidence="4" id="KW-0574">Periplasm</keyword>
<feature type="chain" id="PRO_5003094970" evidence="6">
    <location>
        <begin position="31"/>
        <end position="363"/>
    </location>
</feature>
<protein>
    <submittedName>
        <fullName evidence="7">Extracellular solute-binding protein family 1</fullName>
    </submittedName>
</protein>
<dbReference type="AlphaFoldDB" id="D7E4W4"/>
<feature type="signal peptide" evidence="6">
    <location>
        <begin position="1"/>
        <end position="30"/>
    </location>
</feature>